<gene>
    <name evidence="2" type="ORF">LTRI10_LOCUS4238</name>
</gene>
<name>A0AAV2CJU0_9ROSI</name>
<evidence type="ECO:0000313" key="2">
    <source>
        <dbReference type="EMBL" id="CAL1356539.1"/>
    </source>
</evidence>
<dbReference type="EMBL" id="OZ034813">
    <property type="protein sequence ID" value="CAL1356539.1"/>
    <property type="molecule type" value="Genomic_DNA"/>
</dbReference>
<feature type="domain" description="Reverse transcriptase Ty1/copia-type" evidence="1">
    <location>
        <begin position="1"/>
        <end position="145"/>
    </location>
</feature>
<evidence type="ECO:0000259" key="1">
    <source>
        <dbReference type="Pfam" id="PF07727"/>
    </source>
</evidence>
<evidence type="ECO:0000313" key="3">
    <source>
        <dbReference type="Proteomes" id="UP001497516"/>
    </source>
</evidence>
<dbReference type="SUPFAM" id="SSF56672">
    <property type="entry name" value="DNA/RNA polymerases"/>
    <property type="match status" value="1"/>
</dbReference>
<dbReference type="PANTHER" id="PTHR11439:SF498">
    <property type="entry name" value="DNAK FAMILY PROTEIN"/>
    <property type="match status" value="1"/>
</dbReference>
<keyword evidence="3" id="KW-1185">Reference proteome</keyword>
<protein>
    <recommendedName>
        <fullName evidence="1">Reverse transcriptase Ty1/copia-type domain-containing protein</fullName>
    </recommendedName>
</protein>
<sequence length="386" mass="43313">MKVPQGFAQPGDTRVCRLRKSLYGLRQASRNWYTKFTEALLEFGFTVSKADHSLFLFQARDVFVAILIYVDDVVLTGNDPATIARVKEFLHHKFSIKDLGVLKYFLGIEVARSPDGIVLSQRKYTLDILADSGMTAARPSAFPMEQNHTLTRLTEERVTDLSSYRRLIGRLLYLTITRPDIAYSVNLLSQFVHSPSPAHMDAAHRVVRYLKSAPGQGLFLPAAGSLDLIAYSDADWAGCQFSRRSTTGYYIELGGAPVSWRAKKQRVVARSSAEAEYRAMASTTSEVLWLRFLLHELQVPQRASTLLYCDNQAALHIAANPVFHERTKHVEMDCYFVRERVSSGEIAPCKFGTLSQLTDIFTKALGTDKFHTLLSKLGIRDLHASA</sequence>
<dbReference type="AlphaFoldDB" id="A0AAV2CJU0"/>
<proteinExistence type="predicted"/>
<reference evidence="2 3" key="1">
    <citation type="submission" date="2024-04" db="EMBL/GenBank/DDBJ databases">
        <authorList>
            <person name="Fracassetti M."/>
        </authorList>
    </citation>
    <scope>NUCLEOTIDE SEQUENCE [LARGE SCALE GENOMIC DNA]</scope>
</reference>
<accession>A0AAV2CJU0</accession>
<organism evidence="2 3">
    <name type="scientific">Linum trigynum</name>
    <dbReference type="NCBI Taxonomy" id="586398"/>
    <lineage>
        <taxon>Eukaryota</taxon>
        <taxon>Viridiplantae</taxon>
        <taxon>Streptophyta</taxon>
        <taxon>Embryophyta</taxon>
        <taxon>Tracheophyta</taxon>
        <taxon>Spermatophyta</taxon>
        <taxon>Magnoliopsida</taxon>
        <taxon>eudicotyledons</taxon>
        <taxon>Gunneridae</taxon>
        <taxon>Pentapetalae</taxon>
        <taxon>rosids</taxon>
        <taxon>fabids</taxon>
        <taxon>Malpighiales</taxon>
        <taxon>Linaceae</taxon>
        <taxon>Linum</taxon>
    </lineage>
</organism>
<dbReference type="Pfam" id="PF07727">
    <property type="entry name" value="RVT_2"/>
    <property type="match status" value="1"/>
</dbReference>
<dbReference type="InterPro" id="IPR013103">
    <property type="entry name" value="RVT_2"/>
</dbReference>
<dbReference type="PANTHER" id="PTHR11439">
    <property type="entry name" value="GAG-POL-RELATED RETROTRANSPOSON"/>
    <property type="match status" value="1"/>
</dbReference>
<dbReference type="CDD" id="cd09272">
    <property type="entry name" value="RNase_HI_RT_Ty1"/>
    <property type="match status" value="1"/>
</dbReference>
<dbReference type="InterPro" id="IPR043502">
    <property type="entry name" value="DNA/RNA_pol_sf"/>
</dbReference>
<dbReference type="Proteomes" id="UP001497516">
    <property type="component" value="Chromosome 1"/>
</dbReference>